<dbReference type="InParanoid" id="A0A409VIX7"/>
<keyword evidence="10" id="KW-0175">Coiled coil</keyword>
<feature type="domain" description="Svf1-like N-terminal" evidence="14">
    <location>
        <begin position="109"/>
        <end position="137"/>
    </location>
</feature>
<feature type="domain" description="Svf1-like N-terminal" evidence="14">
    <location>
        <begin position="151"/>
        <end position="313"/>
    </location>
</feature>
<keyword evidence="8" id="KW-0862">Zinc</keyword>
<evidence type="ECO:0000256" key="5">
    <source>
        <dbReference type="ARBA" id="ARBA00022670"/>
    </source>
</evidence>
<accession>A0A409VIX7</accession>
<feature type="region of interest" description="Disordered" evidence="11">
    <location>
        <begin position="202"/>
        <end position="221"/>
    </location>
</feature>
<dbReference type="Pfam" id="PF01435">
    <property type="entry name" value="Peptidase_M48"/>
    <property type="match status" value="1"/>
</dbReference>
<feature type="transmembrane region" description="Helical" evidence="12">
    <location>
        <begin position="582"/>
        <end position="602"/>
    </location>
</feature>
<evidence type="ECO:0000313" key="17">
    <source>
        <dbReference type="Proteomes" id="UP000284842"/>
    </source>
</evidence>
<keyword evidence="4" id="KW-0963">Cytoplasm</keyword>
<evidence type="ECO:0000256" key="8">
    <source>
        <dbReference type="ARBA" id="ARBA00022833"/>
    </source>
</evidence>
<dbReference type="PANTHER" id="PTHR47107:SF1">
    <property type="entry name" value="CERAMIDE-BINDING PROTEIN SVF1-RELATED"/>
    <property type="match status" value="1"/>
</dbReference>
<organism evidence="16 17">
    <name type="scientific">Panaeolus cyanescens</name>
    <dbReference type="NCBI Taxonomy" id="181874"/>
    <lineage>
        <taxon>Eukaryota</taxon>
        <taxon>Fungi</taxon>
        <taxon>Dikarya</taxon>
        <taxon>Basidiomycota</taxon>
        <taxon>Agaricomycotina</taxon>
        <taxon>Agaricomycetes</taxon>
        <taxon>Agaricomycetidae</taxon>
        <taxon>Agaricales</taxon>
        <taxon>Agaricineae</taxon>
        <taxon>Galeropsidaceae</taxon>
        <taxon>Panaeolus</taxon>
    </lineage>
</organism>
<feature type="compositionally biased region" description="Basic and acidic residues" evidence="11">
    <location>
        <begin position="203"/>
        <end position="216"/>
    </location>
</feature>
<dbReference type="GO" id="GO:0005737">
    <property type="term" value="C:cytoplasm"/>
    <property type="evidence" value="ECO:0007669"/>
    <property type="project" value="UniProtKB-SubCell"/>
</dbReference>
<evidence type="ECO:0000256" key="1">
    <source>
        <dbReference type="ARBA" id="ARBA00001947"/>
    </source>
</evidence>
<keyword evidence="12" id="KW-0472">Membrane</keyword>
<feature type="coiled-coil region" evidence="10">
    <location>
        <begin position="960"/>
        <end position="987"/>
    </location>
</feature>
<keyword evidence="5" id="KW-0645">Protease</keyword>
<evidence type="ECO:0000313" key="16">
    <source>
        <dbReference type="EMBL" id="PPQ66222.1"/>
    </source>
</evidence>
<dbReference type="GO" id="GO:0046872">
    <property type="term" value="F:metal ion binding"/>
    <property type="evidence" value="ECO:0007669"/>
    <property type="project" value="UniProtKB-KW"/>
</dbReference>
<dbReference type="GO" id="GO:0004222">
    <property type="term" value="F:metalloendopeptidase activity"/>
    <property type="evidence" value="ECO:0007669"/>
    <property type="project" value="InterPro"/>
</dbReference>
<dbReference type="AlphaFoldDB" id="A0A409VIX7"/>
<dbReference type="EMBL" id="NHTK01006048">
    <property type="protein sequence ID" value="PPQ66222.1"/>
    <property type="molecule type" value="Genomic_DNA"/>
</dbReference>
<dbReference type="SUPFAM" id="SSF159245">
    <property type="entry name" value="AttH-like"/>
    <property type="match status" value="1"/>
</dbReference>
<dbReference type="Pfam" id="PF17187">
    <property type="entry name" value="Svf1_C"/>
    <property type="match status" value="1"/>
</dbReference>
<comment type="cofactor">
    <cofactor evidence="1">
        <name>Zn(2+)</name>
        <dbReference type="ChEBI" id="CHEBI:29105"/>
    </cofactor>
</comment>
<keyword evidence="6" id="KW-0479">Metal-binding</keyword>
<sequence>MFHRCVPTGCSGCIHNTVTCRFLSSSLTLTSTQFSFRLSSCSLQSGGQFYFILFLGLGIDATVNSSSSAPVDPTAPNFHSVSTNLSEGDLFGELEQKDTEWLCAGGFVTETQTFYIVADDGTSIMCQIIHSSVGYVTYSFIFYRTVQLISYACQLNILYLILPIAYSVWYPTIQFTCKIADPTKGEKIWKSINVNNFVTPPPGHDKRSSKADEYSVLHKSTPGTDTPEKYVINANLGVDLQVSLEISRPASIPGYKVGKGPKGGYSYFGTDTEKAEGYVIHRFWPRARASGHIIKGGKAETVQGSAMFVHAIQGMRPNLVASRWNFAHFQSEQLGGVSGIQMEFTTLDTHGQKGAGSGGVSVNVGSLVIGDKLATVTASTKWPGEEETGNVVSRATHLEPENDPETGYAQPTKIRFEWKGPSVVPDVAGYVEGKLEGDLGSVSQPKGLIEKVDVLAEIPYVLKMAVNYVAGTKPYIYQWSNPAKLSITGPDALAPGLSSGFHSTPRRQGLPLIPFFASMLKASAGLELARTAGRIALTFIPVLWLGNMKAKKMFKYAAVHGIKHTEEKKQLYIRRMRRSANLAKILFAIPMLLFWATLIAGLERTPLTGRWRLILLSPEEEDEIANQLAGPGWYQSVGQILAEDGHSRVLPTSDWRYKWVSDTLRQLEASIPVLSREPELCPHWKESGGDCKPLPPPADYPLQPRPRASEYLRWFCDRMTKKDAPASPIPPIPGPPYSLLVVDKPDSSNAFSYGFGPDGGSGIVVYSGFLDEIFTRKPLQYAPVPQSPRSFWGRLLGGLFPTSPQLQPAPTADQTAELAILLAHEMAHLLLSHHLESLSSATVIVPGTLSIVSDIIRVVIFPITMLFGPFVNDGVAQLGKIGSGELSKLSEQCTNFHQETEADIVSARILAHAGFDARDAIKFWENRANDGDCARASTSEMLAGEPSPMKYARSIVGDSHPLSEMRVQSLKKELERWEKERTEALDKSRTGS</sequence>
<dbReference type="Pfam" id="PF08622">
    <property type="entry name" value="Svf1"/>
    <property type="match status" value="2"/>
</dbReference>
<feature type="domain" description="Peptidase M48" evidence="13">
    <location>
        <begin position="732"/>
        <end position="973"/>
    </location>
</feature>
<comment type="subcellular location">
    <subcellularLocation>
        <location evidence="2">Cytoplasm</location>
    </subcellularLocation>
</comment>
<evidence type="ECO:0000256" key="3">
    <source>
        <dbReference type="ARBA" id="ARBA00009069"/>
    </source>
</evidence>
<feature type="transmembrane region" description="Helical" evidence="12">
    <location>
        <begin position="148"/>
        <end position="169"/>
    </location>
</feature>
<keyword evidence="9" id="KW-0482">Metalloprotease</keyword>
<keyword evidence="17" id="KW-1185">Reference proteome</keyword>
<comment type="similarity">
    <text evidence="3">Belongs to the SVF1 family.</text>
</comment>
<evidence type="ECO:0000256" key="2">
    <source>
        <dbReference type="ARBA" id="ARBA00004496"/>
    </source>
</evidence>
<dbReference type="InterPro" id="IPR013931">
    <property type="entry name" value="Svf1-like_N"/>
</dbReference>
<feature type="domain" description="Svf1-like C-terminal" evidence="15">
    <location>
        <begin position="315"/>
        <end position="492"/>
    </location>
</feature>
<name>A0A409VIX7_9AGAR</name>
<evidence type="ECO:0008006" key="18">
    <source>
        <dbReference type="Google" id="ProtNLM"/>
    </source>
</evidence>
<dbReference type="InterPro" id="IPR051385">
    <property type="entry name" value="Ceramide-binding_SVF1"/>
</dbReference>
<dbReference type="OrthoDB" id="2590239at2759"/>
<dbReference type="GO" id="GO:0006508">
    <property type="term" value="P:proteolysis"/>
    <property type="evidence" value="ECO:0007669"/>
    <property type="project" value="UniProtKB-KW"/>
</dbReference>
<dbReference type="PANTHER" id="PTHR47107">
    <property type="entry name" value="SVF1-LIKE PROTEIN YDR222W-RELATED"/>
    <property type="match status" value="1"/>
</dbReference>
<evidence type="ECO:0000259" key="14">
    <source>
        <dbReference type="Pfam" id="PF08622"/>
    </source>
</evidence>
<evidence type="ECO:0000256" key="7">
    <source>
        <dbReference type="ARBA" id="ARBA00022801"/>
    </source>
</evidence>
<gene>
    <name evidence="16" type="ORF">CVT24_000334</name>
</gene>
<protein>
    <recommendedName>
        <fullName evidence="18">Peptidase M48 domain-containing protein</fullName>
    </recommendedName>
</protein>
<dbReference type="InterPro" id="IPR001915">
    <property type="entry name" value="Peptidase_M48"/>
</dbReference>
<evidence type="ECO:0000256" key="9">
    <source>
        <dbReference type="ARBA" id="ARBA00023049"/>
    </source>
</evidence>
<proteinExistence type="inferred from homology"/>
<evidence type="ECO:0000256" key="10">
    <source>
        <dbReference type="SAM" id="Coils"/>
    </source>
</evidence>
<evidence type="ECO:0000256" key="12">
    <source>
        <dbReference type="SAM" id="Phobius"/>
    </source>
</evidence>
<keyword evidence="7" id="KW-0378">Hydrolase</keyword>
<evidence type="ECO:0000259" key="15">
    <source>
        <dbReference type="Pfam" id="PF17187"/>
    </source>
</evidence>
<evidence type="ECO:0000259" key="13">
    <source>
        <dbReference type="Pfam" id="PF01435"/>
    </source>
</evidence>
<evidence type="ECO:0000256" key="11">
    <source>
        <dbReference type="SAM" id="MobiDB-lite"/>
    </source>
</evidence>
<keyword evidence="12" id="KW-0812">Transmembrane</keyword>
<evidence type="ECO:0000256" key="4">
    <source>
        <dbReference type="ARBA" id="ARBA00022490"/>
    </source>
</evidence>
<dbReference type="InterPro" id="IPR033394">
    <property type="entry name" value="Svf1-like_C"/>
</dbReference>
<dbReference type="STRING" id="181874.A0A409VIX7"/>
<feature type="transmembrane region" description="Helical" evidence="12">
    <location>
        <begin position="528"/>
        <end position="546"/>
    </location>
</feature>
<keyword evidence="12" id="KW-1133">Transmembrane helix</keyword>
<dbReference type="GO" id="GO:0006979">
    <property type="term" value="P:response to oxidative stress"/>
    <property type="evidence" value="ECO:0007669"/>
    <property type="project" value="InterPro"/>
</dbReference>
<evidence type="ECO:0000256" key="6">
    <source>
        <dbReference type="ARBA" id="ARBA00022723"/>
    </source>
</evidence>
<dbReference type="Proteomes" id="UP000284842">
    <property type="component" value="Unassembled WGS sequence"/>
</dbReference>
<comment type="caution">
    <text evidence="16">The sequence shown here is derived from an EMBL/GenBank/DDBJ whole genome shotgun (WGS) entry which is preliminary data.</text>
</comment>
<reference evidence="16 17" key="1">
    <citation type="journal article" date="2018" name="Evol. Lett.">
        <title>Horizontal gene cluster transfer increased hallucinogenic mushroom diversity.</title>
        <authorList>
            <person name="Reynolds H.T."/>
            <person name="Vijayakumar V."/>
            <person name="Gluck-Thaler E."/>
            <person name="Korotkin H.B."/>
            <person name="Matheny P.B."/>
            <person name="Slot J.C."/>
        </authorList>
    </citation>
    <scope>NUCLEOTIDE SEQUENCE [LARGE SCALE GENOMIC DNA]</scope>
    <source>
        <strain evidence="16 17">2629</strain>
    </source>
</reference>